<feature type="transmembrane region" description="Helical" evidence="8">
    <location>
        <begin position="894"/>
        <end position="919"/>
    </location>
</feature>
<keyword evidence="8" id="KW-1133">Transmembrane helix</keyword>
<keyword evidence="8" id="KW-0812">Transmembrane</keyword>
<dbReference type="Gene3D" id="1.25.40.10">
    <property type="entry name" value="Tetratricopeptide repeat domain"/>
    <property type="match status" value="1"/>
</dbReference>
<reference evidence="9" key="1">
    <citation type="submission" date="2021-02" db="EMBL/GenBank/DDBJ databases">
        <authorList>
            <person name="Nowell W R."/>
        </authorList>
    </citation>
    <scope>NUCLEOTIDE SEQUENCE</scope>
</reference>
<dbReference type="InterPro" id="IPR000768">
    <property type="entry name" value="ART"/>
</dbReference>
<evidence type="ECO:0000256" key="7">
    <source>
        <dbReference type="RuleBase" id="RU361228"/>
    </source>
</evidence>
<feature type="transmembrane region" description="Helical" evidence="8">
    <location>
        <begin position="926"/>
        <end position="945"/>
    </location>
</feature>
<protein>
    <recommendedName>
        <fullName evidence="7">NAD(P)(+)--arginine ADP-ribosyltransferase</fullName>
        <ecNumber evidence="7">2.4.2.31</ecNumber>
    </recommendedName>
    <alternativeName>
        <fullName evidence="7">Mono(ADP-ribosyl)transferase</fullName>
    </alternativeName>
</protein>
<comment type="caution">
    <text evidence="9">The sequence shown here is derived from an EMBL/GenBank/DDBJ whole genome shotgun (WGS) entry which is preliminary data.</text>
</comment>
<dbReference type="GO" id="GO:0106274">
    <property type="term" value="F:NAD+-protein-arginine ADP-ribosyltransferase activity"/>
    <property type="evidence" value="ECO:0007669"/>
    <property type="project" value="UniProtKB-EC"/>
</dbReference>
<accession>A0A815TV61</accession>
<gene>
    <name evidence="9" type="ORF">KQP761_LOCUS14993</name>
</gene>
<evidence type="ECO:0000256" key="6">
    <source>
        <dbReference type="PROSITE-ProRule" id="PRU00339"/>
    </source>
</evidence>
<keyword evidence="8" id="KW-0472">Membrane</keyword>
<evidence type="ECO:0000256" key="1">
    <source>
        <dbReference type="ARBA" id="ARBA00009558"/>
    </source>
</evidence>
<dbReference type="GO" id="GO:0016779">
    <property type="term" value="F:nucleotidyltransferase activity"/>
    <property type="evidence" value="ECO:0007669"/>
    <property type="project" value="UniProtKB-KW"/>
</dbReference>
<keyword evidence="6" id="KW-0802">TPR repeat</keyword>
<feature type="transmembrane region" description="Helical" evidence="8">
    <location>
        <begin position="218"/>
        <end position="240"/>
    </location>
</feature>
<dbReference type="PROSITE" id="PS50005">
    <property type="entry name" value="TPR"/>
    <property type="match status" value="1"/>
</dbReference>
<feature type="transmembrane region" description="Helical" evidence="8">
    <location>
        <begin position="755"/>
        <end position="773"/>
    </location>
</feature>
<keyword evidence="3 7" id="KW-0808">Transferase</keyword>
<dbReference type="Gene3D" id="3.90.176.10">
    <property type="entry name" value="Toxin ADP-ribosyltransferase, Chain A, domain 1"/>
    <property type="match status" value="1"/>
</dbReference>
<dbReference type="EMBL" id="CAJNOW010007223">
    <property type="protein sequence ID" value="CAF1507919.1"/>
    <property type="molecule type" value="Genomic_DNA"/>
</dbReference>
<keyword evidence="7" id="KW-0521">NADP</keyword>
<feature type="transmembrane region" description="Helical" evidence="8">
    <location>
        <begin position="779"/>
        <end position="797"/>
    </location>
</feature>
<evidence type="ECO:0000256" key="4">
    <source>
        <dbReference type="ARBA" id="ARBA00022695"/>
    </source>
</evidence>
<comment type="similarity">
    <text evidence="1 7">Belongs to the Arg-specific ADP-ribosyltransferase family.</text>
</comment>
<feature type="repeat" description="TPR" evidence="6">
    <location>
        <begin position="697"/>
        <end position="730"/>
    </location>
</feature>
<dbReference type="OrthoDB" id="10058203at2759"/>
<evidence type="ECO:0000313" key="9">
    <source>
        <dbReference type="EMBL" id="CAF1507919.1"/>
    </source>
</evidence>
<dbReference type="PROSITE" id="PS51996">
    <property type="entry name" value="TR_MART"/>
    <property type="match status" value="1"/>
</dbReference>
<organism evidence="9 10">
    <name type="scientific">Rotaria magnacalcarata</name>
    <dbReference type="NCBI Taxonomy" id="392030"/>
    <lineage>
        <taxon>Eukaryota</taxon>
        <taxon>Metazoa</taxon>
        <taxon>Spiralia</taxon>
        <taxon>Gnathifera</taxon>
        <taxon>Rotifera</taxon>
        <taxon>Eurotatoria</taxon>
        <taxon>Bdelloidea</taxon>
        <taxon>Philodinida</taxon>
        <taxon>Philodinidae</taxon>
        <taxon>Rotaria</taxon>
    </lineage>
</organism>
<dbReference type="EC" id="2.4.2.31" evidence="7"/>
<keyword evidence="2 7" id="KW-0328">Glycosyltransferase</keyword>
<sequence length="977" mass="116618">MSENESLVGNIITESLTEDYKIFVPEYYIIIWLDFNSGEPFDTSNFTYEYLWQNVDMQQNRFTDCVLCYHRILSLQDRHEKLFLVITDPKKPMIQRDLFLLLSRLMYEPQVSKIYIIETKFDFTFYRYWLRFKKQQQMFFIPNESLLLEKLTENRVENTIVICLNTGKSEIMNLSDYKFARIFSNADECFNYIVSNRHQQMILVINSQNSNVFTYSKALSLLFSTKYYIYMLSILSKIYILTKTRSKQMDIKETDFFTNFGLFQKQLENDISPNSPYQCNNEVIYSSSLEILQMSLRSVSTERFYYYTNLIAKMLQTPDAKREMIEECKQYYRNDQCELKKIDKFVNEYYEKHKGSAIWWYTHDSFLYRRLNDACRTEDIDLIYTFRNFISDLLQQLQEEYKKFYEDICGVRITVYRGQWISSYELKQLRNNIGSLYSINTFLSTTGDLNVALRFTDINCECSQLQAVVFQYNIDTSIITKRPYADIRLLSSKPSEEEVMFSMGTIFEIQSIEQKAKDDGNKNCTYWSIEMKLVNEDEDERIAPILKNFEIDIRSRPALILLGDVAARKSRFSNDFCKAEQYYRLYLDEVLTMNDKLDYTNLMIAYRSLGYICRKKGDYAASIGYHEEIIKICSSLPCSLSKQAQDSIRLSEIPQAYRSIAYIYHYCTLEYKKAVNTYKELLKFLRSQHSSCKFCLTNTIHTIGDVFKARGHLSEALEFYRKAYVLNINDTNYDRTQLDDTEEKLSKMQSRYPELLFLMLLFIWCFSYSFHIWRVDEIMLQNFMPLSLIHLVIYYTIRYSTKKGYYRNRRYLTRFNEIIGKIKKQFKSGRIQQRIKRFLRHDCKIIPPFISFPTQQWFLFIDKNRVNKQIFSFIAGILLLAVYLPNLFLLVTRILMIMFIATWLSDFNVLQCFTLFILCNYCHNQILLLLLVFIVLLEFDLELVAEERRRLPLTRLCCKCEIFHDRSTEVDSIKEVP</sequence>
<evidence type="ECO:0000256" key="3">
    <source>
        <dbReference type="ARBA" id="ARBA00022679"/>
    </source>
</evidence>
<dbReference type="Pfam" id="PF01129">
    <property type="entry name" value="ART"/>
    <property type="match status" value="1"/>
</dbReference>
<comment type="catalytic activity">
    <reaction evidence="5 7">
        <text>L-arginyl-[protein] + NAD(+) = N(omega)-(ADP-D-ribosyl)-L-arginyl-[protein] + nicotinamide + H(+)</text>
        <dbReference type="Rhea" id="RHEA:19149"/>
        <dbReference type="Rhea" id="RHEA-COMP:10532"/>
        <dbReference type="Rhea" id="RHEA-COMP:15087"/>
        <dbReference type="ChEBI" id="CHEBI:15378"/>
        <dbReference type="ChEBI" id="CHEBI:17154"/>
        <dbReference type="ChEBI" id="CHEBI:29965"/>
        <dbReference type="ChEBI" id="CHEBI:57540"/>
        <dbReference type="ChEBI" id="CHEBI:142554"/>
        <dbReference type="EC" id="2.4.2.31"/>
    </reaction>
</comment>
<evidence type="ECO:0000313" key="10">
    <source>
        <dbReference type="Proteomes" id="UP000663834"/>
    </source>
</evidence>
<dbReference type="AlphaFoldDB" id="A0A815TV61"/>
<dbReference type="SUPFAM" id="SSF48452">
    <property type="entry name" value="TPR-like"/>
    <property type="match status" value="1"/>
</dbReference>
<evidence type="ECO:0000256" key="5">
    <source>
        <dbReference type="ARBA" id="ARBA00047597"/>
    </source>
</evidence>
<dbReference type="InterPro" id="IPR019734">
    <property type="entry name" value="TPR_rpt"/>
</dbReference>
<dbReference type="SUPFAM" id="SSF56399">
    <property type="entry name" value="ADP-ribosylation"/>
    <property type="match status" value="1"/>
</dbReference>
<dbReference type="Proteomes" id="UP000663834">
    <property type="component" value="Unassembled WGS sequence"/>
</dbReference>
<proteinExistence type="inferred from homology"/>
<dbReference type="InterPro" id="IPR011990">
    <property type="entry name" value="TPR-like_helical_dom_sf"/>
</dbReference>
<name>A0A815TV61_9BILA</name>
<keyword evidence="4" id="KW-0548">Nucleotidyltransferase</keyword>
<evidence type="ECO:0000256" key="8">
    <source>
        <dbReference type="SAM" id="Phobius"/>
    </source>
</evidence>
<evidence type="ECO:0000256" key="2">
    <source>
        <dbReference type="ARBA" id="ARBA00022676"/>
    </source>
</evidence>
<feature type="transmembrane region" description="Helical" evidence="8">
    <location>
        <begin position="870"/>
        <end position="888"/>
    </location>
</feature>
<dbReference type="SMART" id="SM00028">
    <property type="entry name" value="TPR"/>
    <property type="match status" value="3"/>
</dbReference>
<keyword evidence="7" id="KW-0520">NAD</keyword>